<dbReference type="EMBL" id="JASCZI010122718">
    <property type="protein sequence ID" value="MED6164649.1"/>
    <property type="molecule type" value="Genomic_DNA"/>
</dbReference>
<gene>
    <name evidence="2" type="ORF">PIB30_092245</name>
</gene>
<protein>
    <submittedName>
        <fullName evidence="2">Uncharacterized protein</fullName>
    </submittedName>
</protein>
<keyword evidence="3" id="KW-1185">Reference proteome</keyword>
<sequence>MVYEAQLANMENVVKFKVDYKGNGLSKHELNWEGSNNSGSDSTDSCLYPPGFEPIGDPSLMCGAKTRVADFPQIESGEHNSVRLGVNQGSDKEESDKSLYRINEEANGWLMVRHDAYAEQVLEQDGSIAEPVLRCPEGTNIAAEKGALLANDNLNSAERSPSDVDGVVADESSNGSSVVGGQHIDNVDAKDVESEDEDGHVEASETKVWDKGGISFYSSDEEEVLARLAERKIVGKGRIDLRPRKQK</sequence>
<proteinExistence type="predicted"/>
<evidence type="ECO:0000313" key="2">
    <source>
        <dbReference type="EMBL" id="MED6164649.1"/>
    </source>
</evidence>
<feature type="region of interest" description="Disordered" evidence="1">
    <location>
        <begin position="170"/>
        <end position="205"/>
    </location>
</feature>
<name>A0ABU6UU93_9FABA</name>
<reference evidence="2 3" key="1">
    <citation type="journal article" date="2023" name="Plants (Basel)">
        <title>Bridging the Gap: Combining Genomics and Transcriptomics Approaches to Understand Stylosanthes scabra, an Orphan Legume from the Brazilian Caatinga.</title>
        <authorList>
            <person name="Ferreira-Neto J.R.C."/>
            <person name="da Silva M.D."/>
            <person name="Binneck E."/>
            <person name="de Melo N.F."/>
            <person name="da Silva R.H."/>
            <person name="de Melo A.L.T.M."/>
            <person name="Pandolfi V."/>
            <person name="Bustamante F.O."/>
            <person name="Brasileiro-Vidal A.C."/>
            <person name="Benko-Iseppon A.M."/>
        </authorList>
    </citation>
    <scope>NUCLEOTIDE SEQUENCE [LARGE SCALE GENOMIC DNA]</scope>
    <source>
        <tissue evidence="2">Leaves</tissue>
    </source>
</reference>
<organism evidence="2 3">
    <name type="scientific">Stylosanthes scabra</name>
    <dbReference type="NCBI Taxonomy" id="79078"/>
    <lineage>
        <taxon>Eukaryota</taxon>
        <taxon>Viridiplantae</taxon>
        <taxon>Streptophyta</taxon>
        <taxon>Embryophyta</taxon>
        <taxon>Tracheophyta</taxon>
        <taxon>Spermatophyta</taxon>
        <taxon>Magnoliopsida</taxon>
        <taxon>eudicotyledons</taxon>
        <taxon>Gunneridae</taxon>
        <taxon>Pentapetalae</taxon>
        <taxon>rosids</taxon>
        <taxon>fabids</taxon>
        <taxon>Fabales</taxon>
        <taxon>Fabaceae</taxon>
        <taxon>Papilionoideae</taxon>
        <taxon>50 kb inversion clade</taxon>
        <taxon>dalbergioids sensu lato</taxon>
        <taxon>Dalbergieae</taxon>
        <taxon>Pterocarpus clade</taxon>
        <taxon>Stylosanthes</taxon>
    </lineage>
</organism>
<evidence type="ECO:0000256" key="1">
    <source>
        <dbReference type="SAM" id="MobiDB-lite"/>
    </source>
</evidence>
<dbReference type="Proteomes" id="UP001341840">
    <property type="component" value="Unassembled WGS sequence"/>
</dbReference>
<evidence type="ECO:0000313" key="3">
    <source>
        <dbReference type="Proteomes" id="UP001341840"/>
    </source>
</evidence>
<accession>A0ABU6UU93</accession>
<comment type="caution">
    <text evidence="2">The sequence shown here is derived from an EMBL/GenBank/DDBJ whole genome shotgun (WGS) entry which is preliminary data.</text>
</comment>